<dbReference type="eggNOG" id="ENOG502ZA1Q">
    <property type="taxonomic scope" value="Bacteria"/>
</dbReference>
<name>A0A085ZWT1_FLAHY</name>
<dbReference type="STRING" id="991.IW20_23450"/>
<evidence type="ECO:0000313" key="3">
    <source>
        <dbReference type="Proteomes" id="UP000028712"/>
    </source>
</evidence>
<evidence type="ECO:0000313" key="1">
    <source>
        <dbReference type="EMBL" id="KFF08895.1"/>
    </source>
</evidence>
<reference evidence="1 3" key="1">
    <citation type="submission" date="2014-07" db="EMBL/GenBank/DDBJ databases">
        <title>Genome of Flavobacterium hydatis DSM 2063.</title>
        <authorList>
            <person name="Pipes S.E."/>
            <person name="Stropko S.J."/>
            <person name="Newman J.D."/>
        </authorList>
    </citation>
    <scope>NUCLEOTIDE SEQUENCE [LARGE SCALE GENOMIC DNA]</scope>
    <source>
        <strain evidence="1 3">DSM 2063</strain>
    </source>
</reference>
<dbReference type="Proteomes" id="UP000198424">
    <property type="component" value="Unassembled WGS sequence"/>
</dbReference>
<sequence length="634" mass="70329">MSYLNVPRLTFSGQFQADPSTVNNDPSHFNNETFEPDFQDYSTADTPNGWWNPDGTGNWRFLGCKITSVTYQDGTSTDDSLLDPVIGMTIIDTNARTAGKIVDLDSQQQMVSQLWGFIVRIVNNEGDTLVKGDYDVAAFSNIWFNRSVDQSADSAAGATYQSILKNIEWNFEISNSRYLNELKSASADQLSIQFNVDRYNGDYTSPQFTLGRITGSIGPSSNSEPKHFVLGRQLFPAVPGYNYATALVDEKLNQVVLDFGNALQFSTGGVVNSFVDLHLVIDTSTAETVSYVDIGKIDYSNPDWYMGTSGILTFPLSDEQLNLINQYPLAITQILISPDNVFTVTKNQTSSVIYTESVDYVCADKFVFRLDPDQEIDDPFVVNFYATSFGKPLANTVISIFQSGVNDNGYKSHFKNPPSANNAPLLPPYSFQNLAPSPINGTPITALGISADQKNPSATLATDNNGFVSITIPYSDPGLVREFKYYQLNSDKTEYNLIGYDPPQFMDGQYYSINYCLQSQLATFPNNINPSNTLSVLIFNGPKTLSGIQPDWESFIQPIMQQYANLYPLMSKGIFNLADKAVFENNAQILHLVFSKDPEDPNYMPATRDLSKYKKTVILNYLQGIIDNGTGTKA</sequence>
<evidence type="ECO:0000313" key="4">
    <source>
        <dbReference type="Proteomes" id="UP000198424"/>
    </source>
</evidence>
<organism evidence="1 3">
    <name type="scientific">Flavobacterium hydatis</name>
    <name type="common">Cytophaga aquatilis</name>
    <dbReference type="NCBI Taxonomy" id="991"/>
    <lineage>
        <taxon>Bacteria</taxon>
        <taxon>Pseudomonadati</taxon>
        <taxon>Bacteroidota</taxon>
        <taxon>Flavobacteriia</taxon>
        <taxon>Flavobacteriales</taxon>
        <taxon>Flavobacteriaceae</taxon>
        <taxon>Flavobacterium</taxon>
    </lineage>
</organism>
<dbReference type="EMBL" id="JPRM01000051">
    <property type="protein sequence ID" value="KFF08895.1"/>
    <property type="molecule type" value="Genomic_DNA"/>
</dbReference>
<evidence type="ECO:0000313" key="2">
    <source>
        <dbReference type="EMBL" id="OXA95820.1"/>
    </source>
</evidence>
<reference evidence="2 4" key="2">
    <citation type="submission" date="2016-11" db="EMBL/GenBank/DDBJ databases">
        <title>Whole genomes of Flavobacteriaceae.</title>
        <authorList>
            <person name="Stine C."/>
            <person name="Li C."/>
            <person name="Tadesse D."/>
        </authorList>
    </citation>
    <scope>NUCLEOTIDE SEQUENCE [LARGE SCALE GENOMIC DNA]</scope>
    <source>
        <strain evidence="2 4">ATCC 29551</strain>
    </source>
</reference>
<dbReference type="EMBL" id="MUGY01000005">
    <property type="protein sequence ID" value="OXA95820.1"/>
    <property type="molecule type" value="Genomic_DNA"/>
</dbReference>
<gene>
    <name evidence="2" type="ORF">B0A62_07500</name>
    <name evidence="1" type="ORF">IW20_23450</name>
</gene>
<dbReference type="RefSeq" id="WP_035628048.1">
    <property type="nucleotide sequence ID" value="NZ_JBEWQG010000013.1"/>
</dbReference>
<keyword evidence="4" id="KW-1185">Reference proteome</keyword>
<dbReference type="AlphaFoldDB" id="A0A085ZWT1"/>
<proteinExistence type="predicted"/>
<accession>A0A085ZWT1</accession>
<comment type="caution">
    <text evidence="1">The sequence shown here is derived from an EMBL/GenBank/DDBJ whole genome shotgun (WGS) entry which is preliminary data.</text>
</comment>
<dbReference type="Proteomes" id="UP000028712">
    <property type="component" value="Unassembled WGS sequence"/>
</dbReference>
<protein>
    <submittedName>
        <fullName evidence="1">Uncharacterized protein</fullName>
    </submittedName>
</protein>
<dbReference type="OrthoDB" id="9800162at2"/>